<dbReference type="Proteomes" id="UP000050509">
    <property type="component" value="Unassembled WGS sequence"/>
</dbReference>
<keyword evidence="2" id="KW-0378">Hydrolase</keyword>
<dbReference type="SUPFAM" id="SSF52540">
    <property type="entry name" value="P-loop containing nucleoside triphosphate hydrolases"/>
    <property type="match status" value="1"/>
</dbReference>
<dbReference type="GO" id="GO:0005524">
    <property type="term" value="F:ATP binding"/>
    <property type="evidence" value="ECO:0007669"/>
    <property type="project" value="InterPro"/>
</dbReference>
<dbReference type="GO" id="GO:0004519">
    <property type="term" value="F:endonuclease activity"/>
    <property type="evidence" value="ECO:0007669"/>
    <property type="project" value="UniProtKB-KW"/>
</dbReference>
<gene>
    <name evidence="2" type="ORF">SE17_27185</name>
</gene>
<proteinExistence type="predicted"/>
<dbReference type="GO" id="GO:0016787">
    <property type="term" value="F:hydrolase activity"/>
    <property type="evidence" value="ECO:0007669"/>
    <property type="project" value="InterPro"/>
</dbReference>
<dbReference type="GO" id="GO:0003677">
    <property type="term" value="F:DNA binding"/>
    <property type="evidence" value="ECO:0007669"/>
    <property type="project" value="InterPro"/>
</dbReference>
<evidence type="ECO:0000259" key="1">
    <source>
        <dbReference type="Pfam" id="PF04851"/>
    </source>
</evidence>
<dbReference type="EMBL" id="LJCR01001416">
    <property type="protein sequence ID" value="KPV50396.1"/>
    <property type="molecule type" value="Genomic_DNA"/>
</dbReference>
<keyword evidence="2" id="KW-0540">Nuclease</keyword>
<dbReference type="InterPro" id="IPR027417">
    <property type="entry name" value="P-loop_NTPase"/>
</dbReference>
<keyword evidence="3" id="KW-1185">Reference proteome</keyword>
<evidence type="ECO:0000313" key="2">
    <source>
        <dbReference type="EMBL" id="KPV50396.1"/>
    </source>
</evidence>
<dbReference type="InterPro" id="IPR006935">
    <property type="entry name" value="Helicase/UvrB_N"/>
</dbReference>
<organism evidence="2 3">
    <name type="scientific">Kouleothrix aurantiaca</name>
    <dbReference type="NCBI Taxonomy" id="186479"/>
    <lineage>
        <taxon>Bacteria</taxon>
        <taxon>Bacillati</taxon>
        <taxon>Chloroflexota</taxon>
        <taxon>Chloroflexia</taxon>
        <taxon>Chloroflexales</taxon>
        <taxon>Roseiflexineae</taxon>
        <taxon>Roseiflexaceae</taxon>
        <taxon>Kouleothrix</taxon>
    </lineage>
</organism>
<dbReference type="Gene3D" id="3.40.50.300">
    <property type="entry name" value="P-loop containing nucleotide triphosphate hydrolases"/>
    <property type="match status" value="1"/>
</dbReference>
<protein>
    <submittedName>
        <fullName evidence="2">Type III restriction endonuclease subunit R</fullName>
    </submittedName>
</protein>
<reference evidence="2 3" key="1">
    <citation type="submission" date="2015-09" db="EMBL/GenBank/DDBJ databases">
        <title>Draft genome sequence of Kouleothrix aurantiaca JCM 19913.</title>
        <authorList>
            <person name="Hemp J."/>
        </authorList>
    </citation>
    <scope>NUCLEOTIDE SEQUENCE [LARGE SCALE GENOMIC DNA]</scope>
    <source>
        <strain evidence="2 3">COM-B</strain>
    </source>
</reference>
<dbReference type="Pfam" id="PF04851">
    <property type="entry name" value="ResIII"/>
    <property type="match status" value="1"/>
</dbReference>
<dbReference type="PATRIC" id="fig|186479.3.peg.1729"/>
<dbReference type="AlphaFoldDB" id="A0A0P9CWE8"/>
<comment type="caution">
    <text evidence="2">The sequence shown here is derived from an EMBL/GenBank/DDBJ whole genome shotgun (WGS) entry which is preliminary data.</text>
</comment>
<sequence>MNRFVNAIAGRLSLRPPQRRSLEILDRVTEIAPPRTNTGTAAVLDVLQSEYPSLGDFERDFPSLCFALATGVGKTRLMGAFISYLHLAHGIDNFFVLAPNLTIYNKLIADFTPNTPKYVFKGIAEFATDAPEIITGDTYEQRVGTLFDNLVRCKINIFNISKINSEVRGGKAPRIKRLSEYIGESYFDYLANLPDLVLLMDESHRY</sequence>
<keyword evidence="2" id="KW-0255">Endonuclease</keyword>
<name>A0A0P9CWE8_9CHLR</name>
<evidence type="ECO:0000313" key="3">
    <source>
        <dbReference type="Proteomes" id="UP000050509"/>
    </source>
</evidence>
<accession>A0A0P9CWE8</accession>
<feature type="non-terminal residue" evidence="2">
    <location>
        <position position="206"/>
    </location>
</feature>
<feature type="domain" description="Helicase/UvrB N-terminal" evidence="1">
    <location>
        <begin position="42"/>
        <end position="205"/>
    </location>
</feature>